<keyword evidence="2" id="KW-1185">Reference proteome</keyword>
<dbReference type="Proteomes" id="UP000078200">
    <property type="component" value="Unassembled WGS sequence"/>
</dbReference>
<accession>A0A1A9UM27</accession>
<evidence type="ECO:0000313" key="1">
    <source>
        <dbReference type="EnsemblMetazoa" id="GAUT008926-PA"/>
    </source>
</evidence>
<proteinExistence type="predicted"/>
<dbReference type="VEuPathDB" id="VectorBase:GAUT008926"/>
<evidence type="ECO:0000313" key="2">
    <source>
        <dbReference type="Proteomes" id="UP000078200"/>
    </source>
</evidence>
<organism evidence="1 2">
    <name type="scientific">Glossina austeni</name>
    <name type="common">Savannah tsetse fly</name>
    <dbReference type="NCBI Taxonomy" id="7395"/>
    <lineage>
        <taxon>Eukaryota</taxon>
        <taxon>Metazoa</taxon>
        <taxon>Ecdysozoa</taxon>
        <taxon>Arthropoda</taxon>
        <taxon>Hexapoda</taxon>
        <taxon>Insecta</taxon>
        <taxon>Pterygota</taxon>
        <taxon>Neoptera</taxon>
        <taxon>Endopterygota</taxon>
        <taxon>Diptera</taxon>
        <taxon>Brachycera</taxon>
        <taxon>Muscomorpha</taxon>
        <taxon>Hippoboscoidea</taxon>
        <taxon>Glossinidae</taxon>
        <taxon>Glossina</taxon>
    </lineage>
</organism>
<sequence>MGLHPPQGRVTSPRSIMETVRKWETRHVHVHRELGANSHAELILDTRRDFNLLGEILELVEDLESVPTANSTTCHREQHRMINTRNYTPANIRPSIECPALTGLYNYKLTITPVIEGEITTATLDTGAPSCFISQQFSELLNSPLDELPAGIPVTFTNG</sequence>
<dbReference type="AlphaFoldDB" id="A0A1A9UM27"/>
<dbReference type="EnsemblMetazoa" id="GAUT008926-RA">
    <property type="protein sequence ID" value="GAUT008926-PA"/>
    <property type="gene ID" value="GAUT008926"/>
</dbReference>
<protein>
    <submittedName>
        <fullName evidence="1">Uncharacterized protein</fullName>
    </submittedName>
</protein>
<reference evidence="1" key="1">
    <citation type="submission" date="2020-05" db="UniProtKB">
        <authorList>
            <consortium name="EnsemblMetazoa"/>
        </authorList>
    </citation>
    <scope>IDENTIFICATION</scope>
    <source>
        <strain evidence="1">TTRI</strain>
    </source>
</reference>
<name>A0A1A9UM27_GLOAU</name>